<dbReference type="PANTHER" id="PTHR30558:SF7">
    <property type="entry name" value="TOL-PAL SYSTEM PROTEIN TOLR"/>
    <property type="match status" value="1"/>
</dbReference>
<dbReference type="OrthoDB" id="9798629at2"/>
<feature type="compositionally biased region" description="Basic residues" evidence="11">
    <location>
        <begin position="11"/>
        <end position="21"/>
    </location>
</feature>
<comment type="caution">
    <text evidence="13">The sequence shown here is derived from an EMBL/GenBank/DDBJ whole genome shotgun (WGS) entry which is preliminary data.</text>
</comment>
<feature type="transmembrane region" description="Helical" evidence="12">
    <location>
        <begin position="28"/>
        <end position="51"/>
    </location>
</feature>
<keyword evidence="7 12" id="KW-1133">Transmembrane helix</keyword>
<evidence type="ECO:0000256" key="2">
    <source>
        <dbReference type="ARBA" id="ARBA00005811"/>
    </source>
</evidence>
<evidence type="ECO:0000313" key="14">
    <source>
        <dbReference type="Proteomes" id="UP000243859"/>
    </source>
</evidence>
<evidence type="ECO:0000256" key="5">
    <source>
        <dbReference type="ARBA" id="ARBA00022618"/>
    </source>
</evidence>
<dbReference type="EMBL" id="QAAA01000006">
    <property type="protein sequence ID" value="PTN02479.1"/>
    <property type="molecule type" value="Genomic_DNA"/>
</dbReference>
<evidence type="ECO:0000256" key="4">
    <source>
        <dbReference type="ARBA" id="ARBA00022519"/>
    </source>
</evidence>
<organism evidence="13 14">
    <name type="scientific">Rhodovulum imhoffii</name>
    <dbReference type="NCBI Taxonomy" id="365340"/>
    <lineage>
        <taxon>Bacteria</taxon>
        <taxon>Pseudomonadati</taxon>
        <taxon>Pseudomonadota</taxon>
        <taxon>Alphaproteobacteria</taxon>
        <taxon>Rhodobacterales</taxon>
        <taxon>Paracoccaceae</taxon>
        <taxon>Rhodovulum</taxon>
    </lineage>
</organism>
<dbReference type="Proteomes" id="UP000243859">
    <property type="component" value="Unassembled WGS sequence"/>
</dbReference>
<comment type="similarity">
    <text evidence="2 10">Belongs to the ExbD/TolR family.</text>
</comment>
<dbReference type="GO" id="GO:0005886">
    <property type="term" value="C:plasma membrane"/>
    <property type="evidence" value="ECO:0007669"/>
    <property type="project" value="UniProtKB-SubCell"/>
</dbReference>
<evidence type="ECO:0000256" key="1">
    <source>
        <dbReference type="ARBA" id="ARBA00004162"/>
    </source>
</evidence>
<accession>A0A2T5BT39</accession>
<dbReference type="InterPro" id="IPR014168">
    <property type="entry name" value="Tol-Pal_TolR"/>
</dbReference>
<keyword evidence="14" id="KW-1185">Reference proteome</keyword>
<evidence type="ECO:0000256" key="8">
    <source>
        <dbReference type="ARBA" id="ARBA00023136"/>
    </source>
</evidence>
<dbReference type="GO" id="GO:0051301">
    <property type="term" value="P:cell division"/>
    <property type="evidence" value="ECO:0007669"/>
    <property type="project" value="UniProtKB-KW"/>
</dbReference>
<gene>
    <name evidence="13" type="ORF">C8N32_10651</name>
</gene>
<keyword evidence="8 12" id="KW-0472">Membrane</keyword>
<feature type="region of interest" description="Disordered" evidence="11">
    <location>
        <begin position="1"/>
        <end position="21"/>
    </location>
</feature>
<comment type="subcellular location">
    <subcellularLocation>
        <location evidence="1">Cell membrane</location>
        <topology evidence="1">Single-pass membrane protein</topology>
    </subcellularLocation>
    <subcellularLocation>
        <location evidence="10">Cell membrane</location>
        <topology evidence="10">Single-pass type II membrane protein</topology>
    </subcellularLocation>
</comment>
<evidence type="ECO:0000256" key="7">
    <source>
        <dbReference type="ARBA" id="ARBA00022989"/>
    </source>
</evidence>
<dbReference type="AlphaFoldDB" id="A0A2T5BT39"/>
<evidence type="ECO:0000256" key="10">
    <source>
        <dbReference type="RuleBase" id="RU003879"/>
    </source>
</evidence>
<evidence type="ECO:0000256" key="11">
    <source>
        <dbReference type="SAM" id="MobiDB-lite"/>
    </source>
</evidence>
<keyword evidence="5 13" id="KW-0132">Cell division</keyword>
<proteinExistence type="inferred from homology"/>
<evidence type="ECO:0000256" key="6">
    <source>
        <dbReference type="ARBA" id="ARBA00022692"/>
    </source>
</evidence>
<evidence type="ECO:0000256" key="9">
    <source>
        <dbReference type="ARBA" id="ARBA00023306"/>
    </source>
</evidence>
<evidence type="ECO:0000256" key="3">
    <source>
        <dbReference type="ARBA" id="ARBA00022475"/>
    </source>
</evidence>
<dbReference type="GO" id="GO:0022857">
    <property type="term" value="F:transmembrane transporter activity"/>
    <property type="evidence" value="ECO:0007669"/>
    <property type="project" value="InterPro"/>
</dbReference>
<dbReference type="RefSeq" id="WP_107891694.1">
    <property type="nucleotide sequence ID" value="NZ_NHSI01000015.1"/>
</dbReference>
<keyword evidence="3" id="KW-1003">Cell membrane</keyword>
<evidence type="ECO:0000256" key="12">
    <source>
        <dbReference type="SAM" id="Phobius"/>
    </source>
</evidence>
<dbReference type="GO" id="GO:0015031">
    <property type="term" value="P:protein transport"/>
    <property type="evidence" value="ECO:0007669"/>
    <property type="project" value="UniProtKB-KW"/>
</dbReference>
<keyword evidence="6 10" id="KW-0812">Transmembrane</keyword>
<dbReference type="InterPro" id="IPR003400">
    <property type="entry name" value="ExbD"/>
</dbReference>
<dbReference type="Gene3D" id="3.30.420.270">
    <property type="match status" value="1"/>
</dbReference>
<reference evidence="13 14" key="1">
    <citation type="submission" date="2018-04" db="EMBL/GenBank/DDBJ databases">
        <title>Genomic Encyclopedia of Archaeal and Bacterial Type Strains, Phase II (KMG-II): from individual species to whole genera.</title>
        <authorList>
            <person name="Goeker M."/>
        </authorList>
    </citation>
    <scope>NUCLEOTIDE SEQUENCE [LARGE SCALE GENOMIC DNA]</scope>
    <source>
        <strain evidence="13 14">DSM 18064</strain>
    </source>
</reference>
<keyword evidence="4" id="KW-0997">Cell inner membrane</keyword>
<keyword evidence="9" id="KW-0131">Cell cycle</keyword>
<protein>
    <submittedName>
        <fullName evidence="13">Cell division and transport-associated protein TolR</fullName>
    </submittedName>
</protein>
<evidence type="ECO:0000313" key="13">
    <source>
        <dbReference type="EMBL" id="PTN02479.1"/>
    </source>
</evidence>
<dbReference type="PANTHER" id="PTHR30558">
    <property type="entry name" value="EXBD MEMBRANE COMPONENT OF PMF-DRIVEN MACROMOLECULE IMPORT SYSTEM"/>
    <property type="match status" value="1"/>
</dbReference>
<sequence length="159" mass="16960">MGATLPTARGKGARRGRARRKAQPMAEINVTPFVDVMLVLLIIFMVAAPLLTVGVPVNLPETAATALPSEQEEPLTVTLTAEGLLLLQTTETPEADLIPRLRAIMAERADDKVYIRADGAIAYERVVQVMGALNAAGFNRIALVTETGGPDMDGEQAPR</sequence>
<keyword evidence="10" id="KW-0813">Transport</keyword>
<keyword evidence="10" id="KW-0653">Protein transport</keyword>
<dbReference type="Pfam" id="PF02472">
    <property type="entry name" value="ExbD"/>
    <property type="match status" value="1"/>
</dbReference>
<dbReference type="NCBIfam" id="TIGR02801">
    <property type="entry name" value="tolR"/>
    <property type="match status" value="1"/>
</dbReference>
<name>A0A2T5BT39_9RHOB</name>